<keyword evidence="3 5" id="KW-1133">Transmembrane helix</keyword>
<feature type="domain" description="EamA" evidence="6">
    <location>
        <begin position="8"/>
        <end position="136"/>
    </location>
</feature>
<evidence type="ECO:0000256" key="1">
    <source>
        <dbReference type="ARBA" id="ARBA00004141"/>
    </source>
</evidence>
<accession>A0ABV7DSV1</accession>
<proteinExistence type="predicted"/>
<dbReference type="InterPro" id="IPR037185">
    <property type="entry name" value="EmrE-like"/>
</dbReference>
<name>A0ABV7DSV1_9RHOB</name>
<evidence type="ECO:0000256" key="5">
    <source>
        <dbReference type="SAM" id="Phobius"/>
    </source>
</evidence>
<keyword evidence="2 5" id="KW-0812">Transmembrane</keyword>
<feature type="domain" description="EamA" evidence="6">
    <location>
        <begin position="148"/>
        <end position="283"/>
    </location>
</feature>
<dbReference type="PANTHER" id="PTHR32322:SF9">
    <property type="entry name" value="AMINO-ACID METABOLITE EFFLUX PUMP-RELATED"/>
    <property type="match status" value="1"/>
</dbReference>
<dbReference type="SUPFAM" id="SSF103481">
    <property type="entry name" value="Multidrug resistance efflux transporter EmrE"/>
    <property type="match status" value="2"/>
</dbReference>
<evidence type="ECO:0000256" key="3">
    <source>
        <dbReference type="ARBA" id="ARBA00022989"/>
    </source>
</evidence>
<feature type="transmembrane region" description="Helical" evidence="5">
    <location>
        <begin position="91"/>
        <end position="111"/>
    </location>
</feature>
<dbReference type="Proteomes" id="UP001595445">
    <property type="component" value="Unassembled WGS sequence"/>
</dbReference>
<feature type="transmembrane region" description="Helical" evidence="5">
    <location>
        <begin position="145"/>
        <end position="165"/>
    </location>
</feature>
<feature type="transmembrane region" description="Helical" evidence="5">
    <location>
        <begin position="63"/>
        <end position="85"/>
    </location>
</feature>
<dbReference type="RefSeq" id="WP_197641922.1">
    <property type="nucleotide sequence ID" value="NZ_JAEACP010000002.1"/>
</dbReference>
<comment type="caution">
    <text evidence="7">The sequence shown here is derived from an EMBL/GenBank/DDBJ whole genome shotgun (WGS) entry which is preliminary data.</text>
</comment>
<organism evidence="7 8">
    <name type="scientific">Tabrizicola soli</name>
    <dbReference type="NCBI Taxonomy" id="2185115"/>
    <lineage>
        <taxon>Bacteria</taxon>
        <taxon>Pseudomonadati</taxon>
        <taxon>Pseudomonadota</taxon>
        <taxon>Alphaproteobacteria</taxon>
        <taxon>Rhodobacterales</taxon>
        <taxon>Paracoccaceae</taxon>
        <taxon>Tabrizicola</taxon>
    </lineage>
</organism>
<feature type="transmembrane region" description="Helical" evidence="5">
    <location>
        <begin position="7"/>
        <end position="28"/>
    </location>
</feature>
<evidence type="ECO:0000256" key="2">
    <source>
        <dbReference type="ARBA" id="ARBA00022692"/>
    </source>
</evidence>
<dbReference type="Pfam" id="PF00892">
    <property type="entry name" value="EamA"/>
    <property type="match status" value="2"/>
</dbReference>
<dbReference type="InterPro" id="IPR050638">
    <property type="entry name" value="AA-Vitamin_Transporters"/>
</dbReference>
<evidence type="ECO:0000313" key="8">
    <source>
        <dbReference type="Proteomes" id="UP001595445"/>
    </source>
</evidence>
<evidence type="ECO:0000256" key="4">
    <source>
        <dbReference type="ARBA" id="ARBA00023136"/>
    </source>
</evidence>
<feature type="transmembrane region" description="Helical" evidence="5">
    <location>
        <begin position="242"/>
        <end position="261"/>
    </location>
</feature>
<gene>
    <name evidence="7" type="ORF">ACFOD6_06285</name>
</gene>
<keyword evidence="8" id="KW-1185">Reference proteome</keyword>
<feature type="transmembrane region" description="Helical" evidence="5">
    <location>
        <begin position="267"/>
        <end position="283"/>
    </location>
</feature>
<feature type="transmembrane region" description="Helical" evidence="5">
    <location>
        <begin position="123"/>
        <end position="139"/>
    </location>
</feature>
<dbReference type="PANTHER" id="PTHR32322">
    <property type="entry name" value="INNER MEMBRANE TRANSPORTER"/>
    <property type="match status" value="1"/>
</dbReference>
<feature type="transmembrane region" description="Helical" evidence="5">
    <location>
        <begin position="210"/>
        <end position="230"/>
    </location>
</feature>
<evidence type="ECO:0000313" key="7">
    <source>
        <dbReference type="EMBL" id="MFC3085654.1"/>
    </source>
</evidence>
<dbReference type="InterPro" id="IPR000620">
    <property type="entry name" value="EamA_dom"/>
</dbReference>
<protein>
    <submittedName>
        <fullName evidence="7">DMT family transporter</fullName>
    </submittedName>
</protein>
<sequence>MRAIDWILLWSLSLLWGGSFLFNELALAGLPPVSIVWGRVALAAVLLVLAARLSGQGMPPRRVWGALAVMGVLNNLVPFSLFVLAQGQITGALASVLNATTPLFTVLVAHLATQDERLSPMKAAGVGLGFAGVLAMMAGEDLGGALPAMLACLVAALFYALAGVWGRRFRRAGVTPLQTAAGLVTASTVMLTPIWLALDRPWALPWPGAVPVAAVLGLAWLSTALAYLIYFRILARAGATAISLVTFLIPFSAAGLGWLVLDERLEARHLAGLALILGGLALIERTRGR</sequence>
<dbReference type="EMBL" id="JBHRSM010000011">
    <property type="protein sequence ID" value="MFC3085654.1"/>
    <property type="molecule type" value="Genomic_DNA"/>
</dbReference>
<keyword evidence="4 5" id="KW-0472">Membrane</keyword>
<feature type="transmembrane region" description="Helical" evidence="5">
    <location>
        <begin position="34"/>
        <end position="51"/>
    </location>
</feature>
<comment type="subcellular location">
    <subcellularLocation>
        <location evidence="1">Membrane</location>
        <topology evidence="1">Multi-pass membrane protein</topology>
    </subcellularLocation>
</comment>
<feature type="transmembrane region" description="Helical" evidence="5">
    <location>
        <begin position="177"/>
        <end position="198"/>
    </location>
</feature>
<evidence type="ECO:0000259" key="6">
    <source>
        <dbReference type="Pfam" id="PF00892"/>
    </source>
</evidence>
<reference evidence="8" key="1">
    <citation type="journal article" date="2019" name="Int. J. Syst. Evol. Microbiol.">
        <title>The Global Catalogue of Microorganisms (GCM) 10K type strain sequencing project: providing services to taxonomists for standard genome sequencing and annotation.</title>
        <authorList>
            <consortium name="The Broad Institute Genomics Platform"/>
            <consortium name="The Broad Institute Genome Sequencing Center for Infectious Disease"/>
            <person name="Wu L."/>
            <person name="Ma J."/>
        </authorList>
    </citation>
    <scope>NUCLEOTIDE SEQUENCE [LARGE SCALE GENOMIC DNA]</scope>
    <source>
        <strain evidence="8">KCTC 62102</strain>
    </source>
</reference>